<organism evidence="1">
    <name type="scientific">Anguilla anguilla</name>
    <name type="common">European freshwater eel</name>
    <name type="synonym">Muraena anguilla</name>
    <dbReference type="NCBI Taxonomy" id="7936"/>
    <lineage>
        <taxon>Eukaryota</taxon>
        <taxon>Metazoa</taxon>
        <taxon>Chordata</taxon>
        <taxon>Craniata</taxon>
        <taxon>Vertebrata</taxon>
        <taxon>Euteleostomi</taxon>
        <taxon>Actinopterygii</taxon>
        <taxon>Neopterygii</taxon>
        <taxon>Teleostei</taxon>
        <taxon>Anguilliformes</taxon>
        <taxon>Anguillidae</taxon>
        <taxon>Anguilla</taxon>
    </lineage>
</organism>
<protein>
    <submittedName>
        <fullName evidence="1">Uncharacterized protein</fullName>
    </submittedName>
</protein>
<proteinExistence type="predicted"/>
<dbReference type="EMBL" id="GBXM01012324">
    <property type="protein sequence ID" value="JAH96253.1"/>
    <property type="molecule type" value="Transcribed_RNA"/>
</dbReference>
<accession>A0A0E9X3L1</accession>
<evidence type="ECO:0000313" key="1">
    <source>
        <dbReference type="EMBL" id="JAH96253.1"/>
    </source>
</evidence>
<sequence>MPYIRGFMSCAFCGQYQPEYALNNERHIRQGFSFCVAGCINDIKLS</sequence>
<reference evidence="1" key="1">
    <citation type="submission" date="2014-11" db="EMBL/GenBank/DDBJ databases">
        <authorList>
            <person name="Amaro Gonzalez C."/>
        </authorList>
    </citation>
    <scope>NUCLEOTIDE SEQUENCE</scope>
</reference>
<dbReference type="AlphaFoldDB" id="A0A0E9X3L1"/>
<name>A0A0E9X3L1_ANGAN</name>
<reference evidence="1" key="2">
    <citation type="journal article" date="2015" name="Fish Shellfish Immunol.">
        <title>Early steps in the European eel (Anguilla anguilla)-Vibrio vulnificus interaction in the gills: Role of the RtxA13 toxin.</title>
        <authorList>
            <person name="Callol A."/>
            <person name="Pajuelo D."/>
            <person name="Ebbesson L."/>
            <person name="Teles M."/>
            <person name="MacKenzie S."/>
            <person name="Amaro C."/>
        </authorList>
    </citation>
    <scope>NUCLEOTIDE SEQUENCE</scope>
</reference>